<dbReference type="Pfam" id="PF13354">
    <property type="entry name" value="Beta-lactamase2"/>
    <property type="match status" value="1"/>
</dbReference>
<evidence type="ECO:0000256" key="3">
    <source>
        <dbReference type="ARBA" id="ARBA00012865"/>
    </source>
</evidence>
<sequence>MNIEVEGFISDTIKQVRGKFGIEICVGGKIVYSLNANEQFPAASTIKVLILGAVINDAYNRNISLDEKIRVTGEPVGGCGILEFLHNGIEVTIRDLLHFMICISDNKAANILIDILGIERINDFISTIGLTRTVLRRKMMDFAAQKKGLENLTSPHDMAQVFLSIDSNNFVNEEISKTMKEILSRQQFTDILKLFLPEEVPSISKSGVLPGSVLETGILYKNGKAITLSLMVTGIRNNGEGKVILGKVAQFVYENF</sequence>
<dbReference type="GO" id="GO:0008800">
    <property type="term" value="F:beta-lactamase activity"/>
    <property type="evidence" value="ECO:0007669"/>
    <property type="project" value="UniProtKB-EC"/>
</dbReference>
<dbReference type="GO" id="GO:0046677">
    <property type="term" value="P:response to antibiotic"/>
    <property type="evidence" value="ECO:0007669"/>
    <property type="project" value="InterPro"/>
</dbReference>
<evidence type="ECO:0000259" key="4">
    <source>
        <dbReference type="Pfam" id="PF13354"/>
    </source>
</evidence>
<comment type="catalytic activity">
    <reaction evidence="1">
        <text>a beta-lactam + H2O = a substituted beta-amino acid</text>
        <dbReference type="Rhea" id="RHEA:20401"/>
        <dbReference type="ChEBI" id="CHEBI:15377"/>
        <dbReference type="ChEBI" id="CHEBI:35627"/>
        <dbReference type="ChEBI" id="CHEBI:140347"/>
        <dbReference type="EC" id="3.5.2.6"/>
    </reaction>
</comment>
<dbReference type="GO" id="GO:0030655">
    <property type="term" value="P:beta-lactam antibiotic catabolic process"/>
    <property type="evidence" value="ECO:0007669"/>
    <property type="project" value="InterPro"/>
</dbReference>
<dbReference type="Gene3D" id="3.40.710.10">
    <property type="entry name" value="DD-peptidase/beta-lactamase superfamily"/>
    <property type="match status" value="1"/>
</dbReference>
<dbReference type="PANTHER" id="PTHR35333:SF3">
    <property type="entry name" value="BETA-LACTAMASE-TYPE TRANSPEPTIDASE FOLD CONTAINING PROTEIN"/>
    <property type="match status" value="1"/>
</dbReference>
<dbReference type="EMBL" id="DTHV01000107">
    <property type="protein sequence ID" value="HGW60456.1"/>
    <property type="molecule type" value="Genomic_DNA"/>
</dbReference>
<protein>
    <recommendedName>
        <fullName evidence="3">beta-lactamase</fullName>
        <ecNumber evidence="3">3.5.2.6</ecNumber>
    </recommendedName>
</protein>
<dbReference type="PANTHER" id="PTHR35333">
    <property type="entry name" value="BETA-LACTAMASE"/>
    <property type="match status" value="1"/>
</dbReference>
<evidence type="ECO:0000313" key="5">
    <source>
        <dbReference type="EMBL" id="HGW60456.1"/>
    </source>
</evidence>
<feature type="domain" description="Beta-lactamase class A catalytic" evidence="4">
    <location>
        <begin position="32"/>
        <end position="231"/>
    </location>
</feature>
<dbReference type="AlphaFoldDB" id="A0A7C4XSY2"/>
<dbReference type="SUPFAM" id="SSF56601">
    <property type="entry name" value="beta-lactamase/transpeptidase-like"/>
    <property type="match status" value="1"/>
</dbReference>
<accession>A0A7C4XSY2</accession>
<evidence type="ECO:0000256" key="1">
    <source>
        <dbReference type="ARBA" id="ARBA00001526"/>
    </source>
</evidence>
<gene>
    <name evidence="5" type="ORF">ENV82_03390</name>
</gene>
<dbReference type="InterPro" id="IPR045155">
    <property type="entry name" value="Beta-lactam_cat"/>
</dbReference>
<dbReference type="InterPro" id="IPR000871">
    <property type="entry name" value="Beta-lactam_class-A"/>
</dbReference>
<comment type="caution">
    <text evidence="5">The sequence shown here is derived from an EMBL/GenBank/DDBJ whole genome shotgun (WGS) entry which is preliminary data.</text>
</comment>
<name>A0A7C4XSY2_9BACT</name>
<proteinExistence type="inferred from homology"/>
<dbReference type="InterPro" id="IPR012338">
    <property type="entry name" value="Beta-lactam/transpept-like"/>
</dbReference>
<organism evidence="5">
    <name type="scientific">Caldisericum exile</name>
    <dbReference type="NCBI Taxonomy" id="693075"/>
    <lineage>
        <taxon>Bacteria</taxon>
        <taxon>Pseudomonadati</taxon>
        <taxon>Caldisericota/Cryosericota group</taxon>
        <taxon>Caldisericota</taxon>
        <taxon>Caldisericia</taxon>
        <taxon>Caldisericales</taxon>
        <taxon>Caldisericaceae</taxon>
        <taxon>Caldisericum</taxon>
    </lineage>
</organism>
<keyword evidence="5" id="KW-0378">Hydrolase</keyword>
<comment type="similarity">
    <text evidence="2">Belongs to the class-A beta-lactamase family.</text>
</comment>
<reference evidence="5" key="1">
    <citation type="journal article" date="2020" name="mSystems">
        <title>Genome- and Community-Level Interaction Insights into Carbon Utilization and Element Cycling Functions of Hydrothermarchaeota in Hydrothermal Sediment.</title>
        <authorList>
            <person name="Zhou Z."/>
            <person name="Liu Y."/>
            <person name="Xu W."/>
            <person name="Pan J."/>
            <person name="Luo Z.H."/>
            <person name="Li M."/>
        </authorList>
    </citation>
    <scope>NUCLEOTIDE SEQUENCE [LARGE SCALE GENOMIC DNA]</scope>
    <source>
        <strain evidence="5">SpSt-794</strain>
    </source>
</reference>
<dbReference type="EC" id="3.5.2.6" evidence="3"/>
<evidence type="ECO:0000256" key="2">
    <source>
        <dbReference type="ARBA" id="ARBA00009009"/>
    </source>
</evidence>